<sequence length="318" mass="32710">MRRRTLLAGLALPAVARAQGAYPDRLVTIVNPWPAGGSSDGVARILAQRMAMDLGQPFVVENRPGATGTLGHNYVARARPDGATLLVGTNSTYAIAPHLSALPYDNAAAFTGISLLASSPQILCLHPAVPARNLGEFLALARARPGGFSFGTSGIGGTSHLATEMLMAMADISMLHVPYRGGGPAAQALLAGETQVTFIDLITALPFLASGQARPIGTSTARRAALAPEVPTIAEAGLPGFESSTDFAMLAPAGTPEPIIRVLASASAAALRAPEVAARLEAAGIAILAEGPAEWPGYFSREVAKWGGIIQARNIRAP</sequence>
<dbReference type="RefSeq" id="WP_202829813.1">
    <property type="nucleotide sequence ID" value="NZ_JAETWB010000001.1"/>
</dbReference>
<dbReference type="Pfam" id="PF03401">
    <property type="entry name" value="TctC"/>
    <property type="match status" value="1"/>
</dbReference>
<evidence type="ECO:0000256" key="1">
    <source>
        <dbReference type="ARBA" id="ARBA00006987"/>
    </source>
</evidence>
<dbReference type="SUPFAM" id="SSF53850">
    <property type="entry name" value="Periplasmic binding protein-like II"/>
    <property type="match status" value="1"/>
</dbReference>
<dbReference type="InterPro" id="IPR042100">
    <property type="entry name" value="Bug_dom1"/>
</dbReference>
<dbReference type="Gene3D" id="3.40.190.10">
    <property type="entry name" value="Periplasmic binding protein-like II"/>
    <property type="match status" value="1"/>
</dbReference>
<proteinExistence type="inferred from homology"/>
<evidence type="ECO:0000313" key="3">
    <source>
        <dbReference type="Proteomes" id="UP000660885"/>
    </source>
</evidence>
<comment type="similarity">
    <text evidence="1">Belongs to the UPF0065 (bug) family.</text>
</comment>
<organism evidence="2 3">
    <name type="scientific">Belnapia arida</name>
    <dbReference type="NCBI Taxonomy" id="2804533"/>
    <lineage>
        <taxon>Bacteria</taxon>
        <taxon>Pseudomonadati</taxon>
        <taxon>Pseudomonadota</taxon>
        <taxon>Alphaproteobacteria</taxon>
        <taxon>Acetobacterales</taxon>
        <taxon>Roseomonadaceae</taxon>
        <taxon>Belnapia</taxon>
    </lineage>
</organism>
<dbReference type="PANTHER" id="PTHR42928">
    <property type="entry name" value="TRICARBOXYLATE-BINDING PROTEIN"/>
    <property type="match status" value="1"/>
</dbReference>
<accession>A0ABS1TW20</accession>
<protein>
    <submittedName>
        <fullName evidence="2">Tripartite tricarboxylate transporter substrate binding protein</fullName>
    </submittedName>
</protein>
<dbReference type="Proteomes" id="UP000660885">
    <property type="component" value="Unassembled WGS sequence"/>
</dbReference>
<comment type="caution">
    <text evidence="2">The sequence shown here is derived from an EMBL/GenBank/DDBJ whole genome shotgun (WGS) entry which is preliminary data.</text>
</comment>
<dbReference type="EMBL" id="JAETWB010000001">
    <property type="protein sequence ID" value="MBL6076637.1"/>
    <property type="molecule type" value="Genomic_DNA"/>
</dbReference>
<dbReference type="PIRSF" id="PIRSF017082">
    <property type="entry name" value="YflP"/>
    <property type="match status" value="1"/>
</dbReference>
<evidence type="ECO:0000313" key="2">
    <source>
        <dbReference type="EMBL" id="MBL6076637.1"/>
    </source>
</evidence>
<keyword evidence="3" id="KW-1185">Reference proteome</keyword>
<dbReference type="PANTHER" id="PTHR42928:SF5">
    <property type="entry name" value="BLR1237 PROTEIN"/>
    <property type="match status" value="1"/>
</dbReference>
<name>A0ABS1TW20_9PROT</name>
<gene>
    <name evidence="2" type="ORF">JMJ56_01385</name>
</gene>
<reference evidence="2 3" key="1">
    <citation type="submission" date="2021-01" db="EMBL/GenBank/DDBJ databases">
        <title>Belnapia mucosa sp. nov. and Belnapia arida sp. nov., isolated from the Tabernas Desert (Almeria, Spain).</title>
        <authorList>
            <person name="Molina-Menor E."/>
            <person name="Vidal-Verdu A."/>
            <person name="Calonge A."/>
            <person name="Satari L."/>
            <person name="Pereto J."/>
            <person name="Porcar M."/>
        </authorList>
    </citation>
    <scope>NUCLEOTIDE SEQUENCE [LARGE SCALE GENOMIC DNA]</scope>
    <source>
        <strain evidence="2 3">T18</strain>
    </source>
</reference>
<dbReference type="Gene3D" id="3.40.190.150">
    <property type="entry name" value="Bordetella uptake gene, domain 1"/>
    <property type="match status" value="1"/>
</dbReference>
<dbReference type="InterPro" id="IPR005064">
    <property type="entry name" value="BUG"/>
</dbReference>